<accession>A0AAD4MQU1</accession>
<comment type="caution">
    <text evidence="3">The sequence shown here is derived from an EMBL/GenBank/DDBJ whole genome shotgun (WGS) entry which is preliminary data.</text>
</comment>
<evidence type="ECO:0000256" key="2">
    <source>
        <dbReference type="SAM" id="SignalP"/>
    </source>
</evidence>
<dbReference type="AlphaFoldDB" id="A0AAD4MQU1"/>
<keyword evidence="2" id="KW-0732">Signal</keyword>
<keyword evidence="4" id="KW-1185">Reference proteome</keyword>
<feature type="region of interest" description="Disordered" evidence="1">
    <location>
        <begin position="68"/>
        <end position="98"/>
    </location>
</feature>
<evidence type="ECO:0000313" key="3">
    <source>
        <dbReference type="EMBL" id="KAI1702457.1"/>
    </source>
</evidence>
<evidence type="ECO:0000256" key="1">
    <source>
        <dbReference type="SAM" id="MobiDB-lite"/>
    </source>
</evidence>
<gene>
    <name evidence="3" type="ORF">DdX_15468</name>
</gene>
<sequence>MSHFVHCDILLKFAILAGFTLRGSCISQYDPYSMHAEFYHAQPLFIEAIEAIQAKISNIELQIENHHAKPSETKAPEAKASEPKASEPKAPEHKASEAHKKALDDLFSKVSEEIRKILDFIKDHNKMSTNHDLLHTELVELFKPLHETLAKIKSALEKDVTTKSLQVKTLNDKNEICLKNAHAVIDEIDQAITDSFNTFTDSMVRYILPS</sequence>
<evidence type="ECO:0000313" key="4">
    <source>
        <dbReference type="Proteomes" id="UP001201812"/>
    </source>
</evidence>
<dbReference type="Proteomes" id="UP001201812">
    <property type="component" value="Unassembled WGS sequence"/>
</dbReference>
<reference evidence="3" key="1">
    <citation type="submission" date="2022-01" db="EMBL/GenBank/DDBJ databases">
        <title>Genome Sequence Resource for Two Populations of Ditylenchus destructor, the Migratory Endoparasitic Phytonematode.</title>
        <authorList>
            <person name="Zhang H."/>
            <person name="Lin R."/>
            <person name="Xie B."/>
        </authorList>
    </citation>
    <scope>NUCLEOTIDE SEQUENCE</scope>
    <source>
        <strain evidence="3">BazhouSP</strain>
    </source>
</reference>
<proteinExistence type="predicted"/>
<protein>
    <submittedName>
        <fullName evidence="3">Uncharacterized protein</fullName>
    </submittedName>
</protein>
<feature type="signal peptide" evidence="2">
    <location>
        <begin position="1"/>
        <end position="25"/>
    </location>
</feature>
<name>A0AAD4MQU1_9BILA</name>
<feature type="chain" id="PRO_5042236009" evidence="2">
    <location>
        <begin position="26"/>
        <end position="210"/>
    </location>
</feature>
<dbReference type="EMBL" id="JAKKPZ010000098">
    <property type="protein sequence ID" value="KAI1702457.1"/>
    <property type="molecule type" value="Genomic_DNA"/>
</dbReference>
<organism evidence="3 4">
    <name type="scientific">Ditylenchus destructor</name>
    <dbReference type="NCBI Taxonomy" id="166010"/>
    <lineage>
        <taxon>Eukaryota</taxon>
        <taxon>Metazoa</taxon>
        <taxon>Ecdysozoa</taxon>
        <taxon>Nematoda</taxon>
        <taxon>Chromadorea</taxon>
        <taxon>Rhabditida</taxon>
        <taxon>Tylenchina</taxon>
        <taxon>Tylenchomorpha</taxon>
        <taxon>Sphaerularioidea</taxon>
        <taxon>Anguinidae</taxon>
        <taxon>Anguininae</taxon>
        <taxon>Ditylenchus</taxon>
    </lineage>
</organism>